<comment type="caution">
    <text evidence="1">The sequence shown here is derived from an EMBL/GenBank/DDBJ whole genome shotgun (WGS) entry which is preliminary data.</text>
</comment>
<keyword evidence="2" id="KW-1185">Reference proteome</keyword>
<protein>
    <submittedName>
        <fullName evidence="1">Uncharacterized protein</fullName>
    </submittedName>
</protein>
<name>A0ABQ2AYX5_9MICC</name>
<dbReference type="EMBL" id="BMFW01000051">
    <property type="protein sequence ID" value="GGI02762.1"/>
    <property type="molecule type" value="Genomic_DNA"/>
</dbReference>
<organism evidence="1 2">
    <name type="scientific">Arthrobacter liuii</name>
    <dbReference type="NCBI Taxonomy" id="1476996"/>
    <lineage>
        <taxon>Bacteria</taxon>
        <taxon>Bacillati</taxon>
        <taxon>Actinomycetota</taxon>
        <taxon>Actinomycetes</taxon>
        <taxon>Micrococcales</taxon>
        <taxon>Micrococcaceae</taxon>
        <taxon>Arthrobacter</taxon>
    </lineage>
</organism>
<reference evidence="2" key="1">
    <citation type="journal article" date="2019" name="Int. J. Syst. Evol. Microbiol.">
        <title>The Global Catalogue of Microorganisms (GCM) 10K type strain sequencing project: providing services to taxonomists for standard genome sequencing and annotation.</title>
        <authorList>
            <consortium name="The Broad Institute Genomics Platform"/>
            <consortium name="The Broad Institute Genome Sequencing Center for Infectious Disease"/>
            <person name="Wu L."/>
            <person name="Ma J."/>
        </authorList>
    </citation>
    <scope>NUCLEOTIDE SEQUENCE [LARGE SCALE GENOMIC DNA]</scope>
    <source>
        <strain evidence="2">CGMCC 1.12778</strain>
    </source>
</reference>
<proteinExistence type="predicted"/>
<accession>A0ABQ2AYX5</accession>
<sequence length="152" mass="16460">MPDGNVQAVAHNRPVRVVRRAVPHPRLHLGGCVNGLEVPGELVPVLPGRVAENVAEQMDHARPDHGLLPDVVIASGKPFRRENSMAGINAKFDKEYLDKGIDDLAKAPVEALKGLSEGDAQKLKEALNIKTVKDLGTNKFFLWAHAVAKLAE</sequence>
<evidence type="ECO:0000313" key="1">
    <source>
        <dbReference type="EMBL" id="GGI02762.1"/>
    </source>
</evidence>
<gene>
    <name evidence="1" type="ORF">GCM10007170_45240</name>
</gene>
<evidence type="ECO:0000313" key="2">
    <source>
        <dbReference type="Proteomes" id="UP000643279"/>
    </source>
</evidence>
<dbReference type="Proteomes" id="UP000643279">
    <property type="component" value="Unassembled WGS sequence"/>
</dbReference>